<organism evidence="2 3">
    <name type="scientific">Undibacterium danionis</name>
    <dbReference type="NCBI Taxonomy" id="1812100"/>
    <lineage>
        <taxon>Bacteria</taxon>
        <taxon>Pseudomonadati</taxon>
        <taxon>Pseudomonadota</taxon>
        <taxon>Betaproteobacteria</taxon>
        <taxon>Burkholderiales</taxon>
        <taxon>Oxalobacteraceae</taxon>
        <taxon>Undibacterium</taxon>
    </lineage>
</organism>
<gene>
    <name evidence="2" type="ORF">ACFFJH_07765</name>
</gene>
<evidence type="ECO:0000313" key="3">
    <source>
        <dbReference type="Proteomes" id="UP001589844"/>
    </source>
</evidence>
<reference evidence="2 3" key="1">
    <citation type="submission" date="2024-09" db="EMBL/GenBank/DDBJ databases">
        <authorList>
            <person name="Sun Q."/>
            <person name="Mori K."/>
        </authorList>
    </citation>
    <scope>NUCLEOTIDE SEQUENCE [LARGE SCALE GENOMIC DNA]</scope>
    <source>
        <strain evidence="2 3">CCM 8677</strain>
    </source>
</reference>
<feature type="transmembrane region" description="Helical" evidence="1">
    <location>
        <begin position="44"/>
        <end position="66"/>
    </location>
</feature>
<dbReference type="RefSeq" id="WP_390211459.1">
    <property type="nucleotide sequence ID" value="NZ_JBHLXJ010000008.1"/>
</dbReference>
<keyword evidence="1" id="KW-1133">Transmembrane helix</keyword>
<keyword evidence="3" id="KW-1185">Reference proteome</keyword>
<keyword evidence="1" id="KW-0812">Transmembrane</keyword>
<keyword evidence="1" id="KW-0472">Membrane</keyword>
<evidence type="ECO:0000256" key="1">
    <source>
        <dbReference type="SAM" id="Phobius"/>
    </source>
</evidence>
<accession>A0ABV6ICZ4</accession>
<proteinExistence type="predicted"/>
<sequence>MSTPDNKPVSEELALLRSINHKVGEVSHKVDDIDAQMSKFKRQAALYGAGAGAVSGAIVTAGILAAKYKLGL</sequence>
<name>A0ABV6ICZ4_9BURK</name>
<evidence type="ECO:0000313" key="2">
    <source>
        <dbReference type="EMBL" id="MFC0349701.1"/>
    </source>
</evidence>
<dbReference type="EMBL" id="JBHLXJ010000008">
    <property type="protein sequence ID" value="MFC0349701.1"/>
    <property type="molecule type" value="Genomic_DNA"/>
</dbReference>
<dbReference type="Proteomes" id="UP001589844">
    <property type="component" value="Unassembled WGS sequence"/>
</dbReference>
<comment type="caution">
    <text evidence="2">The sequence shown here is derived from an EMBL/GenBank/DDBJ whole genome shotgun (WGS) entry which is preliminary data.</text>
</comment>
<protein>
    <submittedName>
        <fullName evidence="2">Uncharacterized protein</fullName>
    </submittedName>
</protein>